<organism evidence="1">
    <name type="scientific">marine metagenome</name>
    <dbReference type="NCBI Taxonomy" id="408172"/>
    <lineage>
        <taxon>unclassified sequences</taxon>
        <taxon>metagenomes</taxon>
        <taxon>ecological metagenomes</taxon>
    </lineage>
</organism>
<evidence type="ECO:0000313" key="1">
    <source>
        <dbReference type="EMBL" id="SVE06896.1"/>
    </source>
</evidence>
<accession>A0A383AG52</accession>
<proteinExistence type="predicted"/>
<dbReference type="AlphaFoldDB" id="A0A383AG52"/>
<reference evidence="1" key="1">
    <citation type="submission" date="2018-05" db="EMBL/GenBank/DDBJ databases">
        <authorList>
            <person name="Lanie J.A."/>
            <person name="Ng W.-L."/>
            <person name="Kazmierczak K.M."/>
            <person name="Andrzejewski T.M."/>
            <person name="Davidsen T.M."/>
            <person name="Wayne K.J."/>
            <person name="Tettelin H."/>
            <person name="Glass J.I."/>
            <person name="Rusch D."/>
            <person name="Podicherti R."/>
            <person name="Tsui H.-C.T."/>
            <person name="Winkler M.E."/>
        </authorList>
    </citation>
    <scope>NUCLEOTIDE SEQUENCE</scope>
</reference>
<dbReference type="EMBL" id="UINC01191983">
    <property type="protein sequence ID" value="SVE06896.1"/>
    <property type="molecule type" value="Genomic_DNA"/>
</dbReference>
<feature type="non-terminal residue" evidence="1">
    <location>
        <position position="82"/>
    </location>
</feature>
<gene>
    <name evidence="1" type="ORF">METZ01_LOCUS459750</name>
</gene>
<protein>
    <submittedName>
        <fullName evidence="1">Uncharacterized protein</fullName>
    </submittedName>
</protein>
<name>A0A383AG52_9ZZZZ</name>
<sequence length="82" mass="8226">MKFLKSLPYIVILLTLGLSNSFDVIYESDEDIAGFQFSVTGVDASATISASGGDAAANGFTISAGGTTVLGFSLTGSTIPAG</sequence>